<dbReference type="CDD" id="cd09606">
    <property type="entry name" value="M3B_PepF"/>
    <property type="match status" value="1"/>
</dbReference>
<dbReference type="EMBL" id="JADINA010000032">
    <property type="protein sequence ID" value="MBO8426653.1"/>
    <property type="molecule type" value="Genomic_DNA"/>
</dbReference>
<reference evidence="8" key="2">
    <citation type="journal article" date="2021" name="PeerJ">
        <title>Extensive microbial diversity within the chicken gut microbiome revealed by metagenomics and culture.</title>
        <authorList>
            <person name="Gilroy R."/>
            <person name="Ravi A."/>
            <person name="Getino M."/>
            <person name="Pursley I."/>
            <person name="Horton D.L."/>
            <person name="Alikhan N.F."/>
            <person name="Baker D."/>
            <person name="Gharbi K."/>
            <person name="Hall N."/>
            <person name="Watson M."/>
            <person name="Adriaenssens E.M."/>
            <person name="Foster-Nyarko E."/>
            <person name="Jarju S."/>
            <person name="Secka A."/>
            <person name="Antonio M."/>
            <person name="Oren A."/>
            <person name="Chaudhuri R.R."/>
            <person name="La Ragione R."/>
            <person name="Hildebrand F."/>
            <person name="Pallen M.J."/>
        </authorList>
    </citation>
    <scope>NUCLEOTIDE SEQUENCE</scope>
    <source>
        <strain evidence="8">17113</strain>
    </source>
</reference>
<evidence type="ECO:0000259" key="7">
    <source>
        <dbReference type="Pfam" id="PF01432"/>
    </source>
</evidence>
<dbReference type="SUPFAM" id="SSF55486">
    <property type="entry name" value="Metalloproteases ('zincins'), catalytic domain"/>
    <property type="match status" value="1"/>
</dbReference>
<evidence type="ECO:0000256" key="1">
    <source>
        <dbReference type="ARBA" id="ARBA00022670"/>
    </source>
</evidence>
<proteinExistence type="inferred from homology"/>
<evidence type="ECO:0000313" key="8">
    <source>
        <dbReference type="EMBL" id="MBO8426653.1"/>
    </source>
</evidence>
<evidence type="ECO:0000256" key="5">
    <source>
        <dbReference type="ARBA" id="ARBA00023049"/>
    </source>
</evidence>
<evidence type="ECO:0000256" key="6">
    <source>
        <dbReference type="RuleBase" id="RU003435"/>
    </source>
</evidence>
<dbReference type="GO" id="GO:0006508">
    <property type="term" value="P:proteolysis"/>
    <property type="evidence" value="ECO:0007669"/>
    <property type="project" value="UniProtKB-KW"/>
</dbReference>
<sequence>MKELKVFEEWPFKVPSIKKTVAKINEFAEALQNATSAKQAIAIVKRHGRYSDKVNNEFTHISVCYSIDTANKRYKKAMDVLNEGSPLISAAEVNFSKAMLSSPYKEEMEKAFGSFLFTMLEFSLKSFDERIVEEAVEENRLSTQYAEKIASAKIEFRGGVYNLPQMGKFMEDLDRNTRKEASEAYYGYLETIQDELEDIYDKLVKVRDRMAKKLGYANYVELGYLRMNRFDYTKDDVKAYREQIREFVTPIAAKLAKSQFKRVGIKKPAVYDMGLMFKDGNPTPKGDTAYKIEMAKKMYAELSPETGFFFPYMADHHVLDLEAKPGKQSGGYMTYFPVYQIPFIFSNFNGTSGDVDVLTHEFGHSFQAYMARKIKVPEYRMPTMESCEIDSMSMEFFAEPWMDLFFDDPVKYRYLHLASSISFLPYGVTVDEFQHWVYENPEATPAMRDAKWHELELKYTPYKVDCYGDCAYMASGHRWLTQAHIFESPFYYIDYTLAQVVAFEFFNLDRKNHALAWKRYLKLCSLGGRYPFRTLLSKCHMKDPFQPGVVEQAVKPLTKVLKGYGL</sequence>
<dbReference type="PANTHER" id="PTHR11804:SF28">
    <property type="entry name" value="OLIGOENDOPEPTIDASE F"/>
    <property type="match status" value="1"/>
</dbReference>
<dbReference type="InterPro" id="IPR001567">
    <property type="entry name" value="Pept_M3A_M3B_dom"/>
</dbReference>
<keyword evidence="3 6" id="KW-0378">Hydrolase</keyword>
<dbReference type="Pfam" id="PF01432">
    <property type="entry name" value="Peptidase_M3"/>
    <property type="match status" value="1"/>
</dbReference>
<dbReference type="PANTHER" id="PTHR11804">
    <property type="entry name" value="PROTEASE M3 THIMET OLIGOPEPTIDASE-RELATED"/>
    <property type="match status" value="1"/>
</dbReference>
<evidence type="ECO:0000256" key="2">
    <source>
        <dbReference type="ARBA" id="ARBA00022723"/>
    </source>
</evidence>
<dbReference type="InterPro" id="IPR011976">
    <property type="entry name" value="Pept_M3B_oligopep-rel"/>
</dbReference>
<keyword evidence="4 6" id="KW-0862">Zinc</keyword>
<dbReference type="GO" id="GO:0006518">
    <property type="term" value="P:peptide metabolic process"/>
    <property type="evidence" value="ECO:0007669"/>
    <property type="project" value="TreeGrafter"/>
</dbReference>
<name>A0A9D9GWL2_9FIRM</name>
<dbReference type="Proteomes" id="UP000823634">
    <property type="component" value="Unassembled WGS sequence"/>
</dbReference>
<reference evidence="8" key="1">
    <citation type="submission" date="2020-10" db="EMBL/GenBank/DDBJ databases">
        <authorList>
            <person name="Gilroy R."/>
        </authorList>
    </citation>
    <scope>NUCLEOTIDE SEQUENCE</scope>
    <source>
        <strain evidence="8">17113</strain>
    </source>
</reference>
<keyword evidence="1 6" id="KW-0645">Protease</keyword>
<dbReference type="NCBIfam" id="TIGR02289">
    <property type="entry name" value="M3_not_pepF"/>
    <property type="match status" value="1"/>
</dbReference>
<keyword evidence="2 6" id="KW-0479">Metal-binding</keyword>
<comment type="similarity">
    <text evidence="6">Belongs to the peptidase M3 family.</text>
</comment>
<organism evidence="8 9">
    <name type="scientific">Candidatus Alloenteromonas pullistercoris</name>
    <dbReference type="NCBI Taxonomy" id="2840785"/>
    <lineage>
        <taxon>Bacteria</taxon>
        <taxon>Bacillati</taxon>
        <taxon>Bacillota</taxon>
        <taxon>Bacillota incertae sedis</taxon>
        <taxon>Candidatus Alloenteromonas</taxon>
    </lineage>
</organism>
<comment type="cofactor">
    <cofactor evidence="6">
        <name>Zn(2+)</name>
        <dbReference type="ChEBI" id="CHEBI:29105"/>
    </cofactor>
    <text evidence="6">Binds 1 zinc ion.</text>
</comment>
<comment type="caution">
    <text evidence="8">The sequence shown here is derived from an EMBL/GenBank/DDBJ whole genome shotgun (WGS) entry which is preliminary data.</text>
</comment>
<evidence type="ECO:0000256" key="4">
    <source>
        <dbReference type="ARBA" id="ARBA00022833"/>
    </source>
</evidence>
<dbReference type="Gene3D" id="1.10.1370.30">
    <property type="match status" value="1"/>
</dbReference>
<gene>
    <name evidence="8" type="ORF">IAC61_04970</name>
</gene>
<dbReference type="InterPro" id="IPR045090">
    <property type="entry name" value="Pept_M3A_M3B"/>
</dbReference>
<evidence type="ECO:0000313" key="9">
    <source>
        <dbReference type="Proteomes" id="UP000823634"/>
    </source>
</evidence>
<dbReference type="GO" id="GO:0046872">
    <property type="term" value="F:metal ion binding"/>
    <property type="evidence" value="ECO:0007669"/>
    <property type="project" value="UniProtKB-UniRule"/>
</dbReference>
<evidence type="ECO:0000256" key="3">
    <source>
        <dbReference type="ARBA" id="ARBA00022801"/>
    </source>
</evidence>
<accession>A0A9D9GWL2</accession>
<keyword evidence="5 6" id="KW-0482">Metalloprotease</keyword>
<dbReference type="AlphaFoldDB" id="A0A9D9GWL2"/>
<feature type="domain" description="Peptidase M3A/M3B catalytic" evidence="7">
    <location>
        <begin position="319"/>
        <end position="548"/>
    </location>
</feature>
<protein>
    <submittedName>
        <fullName evidence="8">M3 family oligoendopeptidase</fullName>
    </submittedName>
</protein>
<dbReference type="GO" id="GO:0004222">
    <property type="term" value="F:metalloendopeptidase activity"/>
    <property type="evidence" value="ECO:0007669"/>
    <property type="project" value="InterPro"/>
</dbReference>